<protein>
    <submittedName>
        <fullName evidence="3">AAA ATPase</fullName>
    </submittedName>
</protein>
<sequence>MYLREIHIRNLKLLRDLRLSFTTSTGEPRMWTVIVGENGLCKTSILQAIALAASGPDRANQLADIPSLPDRRHPDEALEIAASFAFGPLPEKRSRIYPGWSGKLGQPPKFLRSRLSLAPKWKVFVGSSDYGDPSAHPQEDLDPTLNADPGPLREARAIGAPWWFVAGYGVNRRLPKPHGAARPDDPTLSRLDSLFDGAPILGTGFADIFQDLGIDPARYAEMLSDALFRRSRLLPRVRGLELRRRGGVKSAADLVEAHLFELRSGSSTFKLPATWLSHGYQGLISWIADLIGQIVADTQMLATRSNDGALVDPSEKSGLVLIDEIDLHLHPSWQAELVPKLKKVFPRMQFVVTTHSPMVLPGFAKDEIIRLGRNRDGDVIARKTGESPALMTGSELYEEFFGIDRLYPTDLGEAAQRYGLLANDPGRSDAEEQEMVALRQKLRAAGVEPEWEPVSRTRAREGRPAKRARGR</sequence>
<name>A0A4P2QJE4_SORCE</name>
<dbReference type="Pfam" id="PF13304">
    <property type="entry name" value="AAA_21"/>
    <property type="match status" value="1"/>
</dbReference>
<dbReference type="PANTHER" id="PTHR43581:SF2">
    <property type="entry name" value="EXCINUCLEASE ATPASE SUBUNIT"/>
    <property type="match status" value="1"/>
</dbReference>
<reference evidence="3 4" key="1">
    <citation type="submission" date="2015-09" db="EMBL/GenBank/DDBJ databases">
        <title>Sorangium comparison.</title>
        <authorList>
            <person name="Zaburannyi N."/>
            <person name="Bunk B."/>
            <person name="Overmann J."/>
            <person name="Mueller R."/>
        </authorList>
    </citation>
    <scope>NUCLEOTIDE SEQUENCE [LARGE SCALE GENOMIC DNA]</scope>
    <source>
        <strain evidence="3 4">So ce836</strain>
    </source>
</reference>
<dbReference type="AlphaFoldDB" id="A0A4P2QJE4"/>
<evidence type="ECO:0000313" key="3">
    <source>
        <dbReference type="EMBL" id="AUX29806.1"/>
    </source>
</evidence>
<dbReference type="GO" id="GO:0016887">
    <property type="term" value="F:ATP hydrolysis activity"/>
    <property type="evidence" value="ECO:0007669"/>
    <property type="project" value="InterPro"/>
</dbReference>
<dbReference type="GO" id="GO:0005524">
    <property type="term" value="F:ATP binding"/>
    <property type="evidence" value="ECO:0007669"/>
    <property type="project" value="InterPro"/>
</dbReference>
<feature type="region of interest" description="Disordered" evidence="1">
    <location>
        <begin position="444"/>
        <end position="471"/>
    </location>
</feature>
<dbReference type="RefSeq" id="WP_129573907.1">
    <property type="nucleotide sequence ID" value="NZ_CP012672.1"/>
</dbReference>
<evidence type="ECO:0000259" key="2">
    <source>
        <dbReference type="Pfam" id="PF13304"/>
    </source>
</evidence>
<dbReference type="EMBL" id="CP012672">
    <property type="protein sequence ID" value="AUX29806.1"/>
    <property type="molecule type" value="Genomic_DNA"/>
</dbReference>
<dbReference type="Gene3D" id="3.40.50.300">
    <property type="entry name" value="P-loop containing nucleotide triphosphate hydrolases"/>
    <property type="match status" value="2"/>
</dbReference>
<feature type="compositionally biased region" description="Basic and acidic residues" evidence="1">
    <location>
        <begin position="453"/>
        <end position="464"/>
    </location>
</feature>
<dbReference type="SUPFAM" id="SSF52540">
    <property type="entry name" value="P-loop containing nucleoside triphosphate hydrolases"/>
    <property type="match status" value="1"/>
</dbReference>
<proteinExistence type="predicted"/>
<evidence type="ECO:0000313" key="4">
    <source>
        <dbReference type="Proteomes" id="UP000295497"/>
    </source>
</evidence>
<dbReference type="InterPro" id="IPR051396">
    <property type="entry name" value="Bact_Antivir_Def_Nuclease"/>
</dbReference>
<feature type="region of interest" description="Disordered" evidence="1">
    <location>
        <begin position="129"/>
        <end position="148"/>
    </location>
</feature>
<evidence type="ECO:0000256" key="1">
    <source>
        <dbReference type="SAM" id="MobiDB-lite"/>
    </source>
</evidence>
<dbReference type="PANTHER" id="PTHR43581">
    <property type="entry name" value="ATP/GTP PHOSPHATASE"/>
    <property type="match status" value="1"/>
</dbReference>
<dbReference type="InterPro" id="IPR003959">
    <property type="entry name" value="ATPase_AAA_core"/>
</dbReference>
<organism evidence="3 4">
    <name type="scientific">Sorangium cellulosum</name>
    <name type="common">Polyangium cellulosum</name>
    <dbReference type="NCBI Taxonomy" id="56"/>
    <lineage>
        <taxon>Bacteria</taxon>
        <taxon>Pseudomonadati</taxon>
        <taxon>Myxococcota</taxon>
        <taxon>Polyangia</taxon>
        <taxon>Polyangiales</taxon>
        <taxon>Polyangiaceae</taxon>
        <taxon>Sorangium</taxon>
    </lineage>
</organism>
<feature type="domain" description="ATPase AAA-type core" evidence="2">
    <location>
        <begin position="266"/>
        <end position="359"/>
    </location>
</feature>
<gene>
    <name evidence="3" type="ORF">SOCE836_018990</name>
</gene>
<accession>A0A4P2QJE4</accession>
<dbReference type="Proteomes" id="UP000295497">
    <property type="component" value="Chromosome"/>
</dbReference>
<dbReference type="InterPro" id="IPR027417">
    <property type="entry name" value="P-loop_NTPase"/>
</dbReference>